<dbReference type="Proteomes" id="UP000032671">
    <property type="component" value="Unassembled WGS sequence"/>
</dbReference>
<dbReference type="InterPro" id="IPR036844">
    <property type="entry name" value="Hint_dom_sf"/>
</dbReference>
<dbReference type="Proteomes" id="UP000321891">
    <property type="component" value="Unassembled WGS sequence"/>
</dbReference>
<evidence type="ECO:0000259" key="1">
    <source>
        <dbReference type="Pfam" id="PF07484"/>
    </source>
</evidence>
<dbReference type="SUPFAM" id="SSF88874">
    <property type="entry name" value="Receptor-binding domain of short tail fibre protein gp12"/>
    <property type="match status" value="3"/>
</dbReference>
<protein>
    <submittedName>
        <fullName evidence="3">Outer membrane protein</fullName>
    </submittedName>
</protein>
<organism evidence="3 5">
    <name type="scientific">Acetobacter cibinongensis</name>
    <dbReference type="NCBI Taxonomy" id="146475"/>
    <lineage>
        <taxon>Bacteria</taxon>
        <taxon>Pseudomonadati</taxon>
        <taxon>Pseudomonadota</taxon>
        <taxon>Alphaproteobacteria</taxon>
        <taxon>Acetobacterales</taxon>
        <taxon>Acetobacteraceae</taxon>
        <taxon>Acetobacter</taxon>
    </lineage>
</organism>
<feature type="domain" description="Hedgehog/Intein (Hint)" evidence="2">
    <location>
        <begin position="339"/>
        <end position="479"/>
    </location>
</feature>
<reference evidence="4 6" key="2">
    <citation type="submission" date="2019-07" db="EMBL/GenBank/DDBJ databases">
        <title>Whole genome shotgun sequence of Acetobacter cibinongensis NBRC 16605.</title>
        <authorList>
            <person name="Hosoyama A."/>
            <person name="Uohara A."/>
            <person name="Ohji S."/>
            <person name="Ichikawa N."/>
        </authorList>
    </citation>
    <scope>NUCLEOTIDE SEQUENCE [LARGE SCALE GENOMIC DNA]</scope>
    <source>
        <strain evidence="4 6">NBRC 16605</strain>
    </source>
</reference>
<dbReference type="EMBL" id="BAMV01000001">
    <property type="protein sequence ID" value="GAN59091.1"/>
    <property type="molecule type" value="Genomic_DNA"/>
</dbReference>
<dbReference type="InterPro" id="IPR028992">
    <property type="entry name" value="Hedgehog/Intein_dom"/>
</dbReference>
<evidence type="ECO:0000313" key="4">
    <source>
        <dbReference type="EMBL" id="GEL58955.1"/>
    </source>
</evidence>
<evidence type="ECO:0000259" key="2">
    <source>
        <dbReference type="Pfam" id="PF13403"/>
    </source>
</evidence>
<reference evidence="3 5" key="1">
    <citation type="submission" date="2012-11" db="EMBL/GenBank/DDBJ databases">
        <title>Whole genome sequence of Acetobacter cibinongensis 4H-1.</title>
        <authorList>
            <person name="Azuma Y."/>
            <person name="Higashiura N."/>
            <person name="Hirakawa H."/>
            <person name="Matsushita K."/>
        </authorList>
    </citation>
    <scope>NUCLEOTIDE SEQUENCE [LARGE SCALE GENOMIC DNA]</scope>
    <source>
        <strain evidence="3 5">4H-1</strain>
    </source>
</reference>
<dbReference type="Pfam" id="PF07484">
    <property type="entry name" value="Collar"/>
    <property type="match status" value="3"/>
</dbReference>
<dbReference type="EMBL" id="BJVU01000005">
    <property type="protein sequence ID" value="GEL58955.1"/>
    <property type="molecule type" value="Genomic_DNA"/>
</dbReference>
<dbReference type="InterPro" id="IPR037053">
    <property type="entry name" value="Phage_tail_collar_dom_sf"/>
</dbReference>
<dbReference type="Gene3D" id="2.170.16.10">
    <property type="entry name" value="Hedgehog/Intein (Hint) domain"/>
    <property type="match status" value="1"/>
</dbReference>
<evidence type="ECO:0000313" key="3">
    <source>
        <dbReference type="EMBL" id="GAN59091.1"/>
    </source>
</evidence>
<dbReference type="SUPFAM" id="SSF51294">
    <property type="entry name" value="Hedgehog/intein (Hint) domain"/>
    <property type="match status" value="1"/>
</dbReference>
<evidence type="ECO:0000313" key="6">
    <source>
        <dbReference type="Proteomes" id="UP000321891"/>
    </source>
</evidence>
<dbReference type="STRING" id="1231339.Abci_001_107"/>
<accession>A0A0D6N0P4</accession>
<feature type="domain" description="Phage tail collar" evidence="1">
    <location>
        <begin position="4"/>
        <end position="60"/>
    </location>
</feature>
<keyword evidence="6" id="KW-1185">Reference proteome</keyword>
<proteinExistence type="predicted"/>
<feature type="domain" description="Phage tail collar" evidence="1">
    <location>
        <begin position="254"/>
        <end position="311"/>
    </location>
</feature>
<name>A0A0D6N0P4_9PROT</name>
<dbReference type="InterPro" id="IPR011083">
    <property type="entry name" value="Phage_tail_collar_dom"/>
</dbReference>
<gene>
    <name evidence="3" type="ORF">Abci_001_107</name>
    <name evidence="4" type="ORF">ACI01nite_15570</name>
</gene>
<dbReference type="Pfam" id="PF13403">
    <property type="entry name" value="Hint_2"/>
    <property type="match status" value="1"/>
</dbReference>
<feature type="domain" description="Phage tail collar" evidence="1">
    <location>
        <begin position="128"/>
        <end position="187"/>
    </location>
</feature>
<evidence type="ECO:0000313" key="5">
    <source>
        <dbReference type="Proteomes" id="UP000032671"/>
    </source>
</evidence>
<dbReference type="Gene3D" id="3.90.1340.10">
    <property type="entry name" value="Phage tail collar domain"/>
    <property type="match status" value="3"/>
</dbReference>
<sequence>MPLGIIRSFAFDHFLTPDTLSSEGQLLYLSDNLRLFSLLLTAYGKHDAGNFALPDFSGKVAIGAQPYTATSYTDIGHTTGENATTLTQAQLPPALGGTSQSIDNAQPSLSVNYLIRVKHAPSAGGFMGEVVAFAGLEPTMAGDQFIPAQGQLLKIALFPELFSLLRTTYGGDGVATFALPDLRGRSIIGSSNTVSLGSIVGQKTVSLSDANAPVTDGGQGSSFDNRAPGLALNYIICIDGAPPYSASKGQAVIGEVRAYAGVASTIPQGWVLANGALLSISDHTHLFALLGITYGGDGRSNFALPNLSDTVIAGSGGSQVFGETYGKNSVTLQVSDAACFCKGSLIRTSKGDTPIEDIQIGDVVAVYYDNTINGAVRRVTWVGYSHTVVRSHLPDDQAGYPVRLLKDAIAGGIPYKDMLITPEHCLFLDGQFVPVRMLVNGRSIFFDKSITSYTYYHIETEKHSVIMADGVMTESYLDTGNRSAFRQNGSVVSIGAHRHLSWEEAAAPLNTSRFFVEPLFQKLTSRAETLDHAYQPCEQRLTDNTGLHLVTQTGSILYPIRKENDRTLFIIPTGIETVQIVSRASRPYDTIGPFMDDRRVLGVLVGAVQLFEGHATKTVTLHLNDANLSGWNNVEDGMMRWTNGNALLPLGPRPVNAIAIMALQIHSAGPYLASDAQPDLTALQA</sequence>
<accession>A0A6N3SNM9</accession>
<comment type="caution">
    <text evidence="3">The sequence shown here is derived from an EMBL/GenBank/DDBJ whole genome shotgun (WGS) entry which is preliminary data.</text>
</comment>
<dbReference type="AlphaFoldDB" id="A0A0D6N0P4"/>